<reference evidence="2" key="1">
    <citation type="submission" date="2023-03" db="EMBL/GenBank/DDBJ databases">
        <title>Massive genome expansion in bonnet fungi (Mycena s.s.) driven by repeated elements and novel gene families across ecological guilds.</title>
        <authorList>
            <consortium name="Lawrence Berkeley National Laboratory"/>
            <person name="Harder C.B."/>
            <person name="Miyauchi S."/>
            <person name="Viragh M."/>
            <person name="Kuo A."/>
            <person name="Thoen E."/>
            <person name="Andreopoulos B."/>
            <person name="Lu D."/>
            <person name="Skrede I."/>
            <person name="Drula E."/>
            <person name="Henrissat B."/>
            <person name="Morin E."/>
            <person name="Kohler A."/>
            <person name="Barry K."/>
            <person name="LaButti K."/>
            <person name="Morin E."/>
            <person name="Salamov A."/>
            <person name="Lipzen A."/>
            <person name="Mereny Z."/>
            <person name="Hegedus B."/>
            <person name="Baldrian P."/>
            <person name="Stursova M."/>
            <person name="Weitz H."/>
            <person name="Taylor A."/>
            <person name="Grigoriev I.V."/>
            <person name="Nagy L.G."/>
            <person name="Martin F."/>
            <person name="Kauserud H."/>
        </authorList>
    </citation>
    <scope>NUCLEOTIDE SEQUENCE</scope>
    <source>
        <strain evidence="2">CBHHK002</strain>
    </source>
</reference>
<accession>A0AAD6ZJ44</accession>
<proteinExistence type="predicted"/>
<protein>
    <submittedName>
        <fullName evidence="2">Uncharacterized protein</fullName>
    </submittedName>
</protein>
<dbReference type="EMBL" id="JARIHO010000043">
    <property type="protein sequence ID" value="KAJ7325813.1"/>
    <property type="molecule type" value="Genomic_DNA"/>
</dbReference>
<keyword evidence="1" id="KW-0732">Signal</keyword>
<dbReference type="Proteomes" id="UP001218218">
    <property type="component" value="Unassembled WGS sequence"/>
</dbReference>
<evidence type="ECO:0000313" key="3">
    <source>
        <dbReference type="Proteomes" id="UP001218218"/>
    </source>
</evidence>
<name>A0AAD6ZJ44_9AGAR</name>
<evidence type="ECO:0000256" key="1">
    <source>
        <dbReference type="SAM" id="SignalP"/>
    </source>
</evidence>
<evidence type="ECO:0000313" key="2">
    <source>
        <dbReference type="EMBL" id="KAJ7325813.1"/>
    </source>
</evidence>
<comment type="caution">
    <text evidence="2">The sequence shown here is derived from an EMBL/GenBank/DDBJ whole genome shotgun (WGS) entry which is preliminary data.</text>
</comment>
<sequence length="117" mass="12413">MSEMNLLLLILTAKTDAYQESSLFGLSNGLAPAPTGLFGLGALGDLGVDQSPSPPIGLASPFARLAKTQACAYFSPPTDNVIHLSDSTSLMWYYSVAARDDPGQHWQNTLKAHACLC</sequence>
<keyword evidence="3" id="KW-1185">Reference proteome</keyword>
<feature type="signal peptide" evidence="1">
    <location>
        <begin position="1"/>
        <end position="17"/>
    </location>
</feature>
<feature type="chain" id="PRO_5042007556" evidence="1">
    <location>
        <begin position="18"/>
        <end position="117"/>
    </location>
</feature>
<organism evidence="2 3">
    <name type="scientific">Mycena albidolilacea</name>
    <dbReference type="NCBI Taxonomy" id="1033008"/>
    <lineage>
        <taxon>Eukaryota</taxon>
        <taxon>Fungi</taxon>
        <taxon>Dikarya</taxon>
        <taxon>Basidiomycota</taxon>
        <taxon>Agaricomycotina</taxon>
        <taxon>Agaricomycetes</taxon>
        <taxon>Agaricomycetidae</taxon>
        <taxon>Agaricales</taxon>
        <taxon>Marasmiineae</taxon>
        <taxon>Mycenaceae</taxon>
        <taxon>Mycena</taxon>
    </lineage>
</organism>
<gene>
    <name evidence="2" type="ORF">DFH08DRAFT_816892</name>
</gene>
<dbReference type="AlphaFoldDB" id="A0AAD6ZJ44"/>